<dbReference type="Proteomes" id="UP000635606">
    <property type="component" value="Unassembled WGS sequence"/>
</dbReference>
<dbReference type="PANTHER" id="PTHR30383">
    <property type="entry name" value="THIOESTERASE 1/PROTEASE 1/LYSOPHOSPHOLIPASE L1"/>
    <property type="match status" value="1"/>
</dbReference>
<comment type="caution">
    <text evidence="2">The sequence shown here is derived from an EMBL/GenBank/DDBJ whole genome shotgun (WGS) entry which is preliminary data.</text>
</comment>
<dbReference type="GO" id="GO:0004622">
    <property type="term" value="F:phosphatidylcholine lysophospholipase activity"/>
    <property type="evidence" value="ECO:0007669"/>
    <property type="project" value="TreeGrafter"/>
</dbReference>
<proteinExistence type="predicted"/>
<dbReference type="CDD" id="cd01836">
    <property type="entry name" value="FeeA_FeeB_like"/>
    <property type="match status" value="1"/>
</dbReference>
<evidence type="ECO:0000313" key="3">
    <source>
        <dbReference type="Proteomes" id="UP000635606"/>
    </source>
</evidence>
<dbReference type="PANTHER" id="PTHR30383:SF5">
    <property type="entry name" value="SGNH HYDROLASE-TYPE ESTERASE DOMAIN-CONTAINING PROTEIN"/>
    <property type="match status" value="1"/>
</dbReference>
<sequence length="199" mass="20314">MTTVRLAVLGDSIGYGIGATRPADTLGPGLVRDLEGVGRPAECRVFAVSGARSADLARQVTAAVPWRPHVAVVVVGANDLTRFVPPEVAAGLLGDAVRRLRDAGAEVVVAPAPDLSVVPHVPPAVRPVVLSASTRMRAAQIRATLAEGGHVADADGATTAAFAADAALFSRDLFHPSSAGYAVILRTLAPAVRAAASRH</sequence>
<dbReference type="InterPro" id="IPR051532">
    <property type="entry name" value="Ester_Hydrolysis_Enzymes"/>
</dbReference>
<dbReference type="Pfam" id="PF13472">
    <property type="entry name" value="Lipase_GDSL_2"/>
    <property type="match status" value="1"/>
</dbReference>
<accession>A0A8J3ZZF0</accession>
<dbReference type="Gene3D" id="3.40.50.1110">
    <property type="entry name" value="SGNH hydrolase"/>
    <property type="match status" value="1"/>
</dbReference>
<organism evidence="2 3">
    <name type="scientific">Virgisporangium ochraceum</name>
    <dbReference type="NCBI Taxonomy" id="65505"/>
    <lineage>
        <taxon>Bacteria</taxon>
        <taxon>Bacillati</taxon>
        <taxon>Actinomycetota</taxon>
        <taxon>Actinomycetes</taxon>
        <taxon>Micromonosporales</taxon>
        <taxon>Micromonosporaceae</taxon>
        <taxon>Virgisporangium</taxon>
    </lineage>
</organism>
<dbReference type="AlphaFoldDB" id="A0A8J3ZZF0"/>
<evidence type="ECO:0000259" key="1">
    <source>
        <dbReference type="Pfam" id="PF13472"/>
    </source>
</evidence>
<protein>
    <submittedName>
        <fullName evidence="2">SGNH hydrolase</fullName>
    </submittedName>
</protein>
<name>A0A8J3ZZF0_9ACTN</name>
<keyword evidence="3" id="KW-1185">Reference proteome</keyword>
<dbReference type="InterPro" id="IPR013830">
    <property type="entry name" value="SGNH_hydro"/>
</dbReference>
<dbReference type="EMBL" id="BOPH01000108">
    <property type="protein sequence ID" value="GIJ73084.1"/>
    <property type="molecule type" value="Genomic_DNA"/>
</dbReference>
<keyword evidence="2" id="KW-0378">Hydrolase</keyword>
<dbReference type="RefSeq" id="WP_203932910.1">
    <property type="nucleotide sequence ID" value="NZ_BOPH01000108.1"/>
</dbReference>
<reference evidence="2" key="1">
    <citation type="submission" date="2021-01" db="EMBL/GenBank/DDBJ databases">
        <title>Whole genome shotgun sequence of Virgisporangium ochraceum NBRC 16418.</title>
        <authorList>
            <person name="Komaki H."/>
            <person name="Tamura T."/>
        </authorList>
    </citation>
    <scope>NUCLEOTIDE SEQUENCE</scope>
    <source>
        <strain evidence="2">NBRC 16418</strain>
    </source>
</reference>
<dbReference type="InterPro" id="IPR036514">
    <property type="entry name" value="SGNH_hydro_sf"/>
</dbReference>
<evidence type="ECO:0000313" key="2">
    <source>
        <dbReference type="EMBL" id="GIJ73084.1"/>
    </source>
</evidence>
<feature type="domain" description="SGNH hydrolase-type esterase" evidence="1">
    <location>
        <begin position="8"/>
        <end position="183"/>
    </location>
</feature>
<gene>
    <name evidence="2" type="ORF">Voc01_080010</name>
</gene>
<dbReference type="SUPFAM" id="SSF52266">
    <property type="entry name" value="SGNH hydrolase"/>
    <property type="match status" value="1"/>
</dbReference>